<sequence length="752" mass="83407">MSLNISPYDSDSTESNILPYKHCFAPSPSEWDSDSLSDCLHHPLSDTPPSSPPFSFIPQLKPFHSLFKMYQFSEEPLTTILSTQVETPIDPRLLDPSDSQLQETQLLEEGRSALFSTDDEAEDDDEDEAPRRPTQGQKRLPTLPVSFDIGKIDSVAKGRAILSAMGLPQQPNLKRANLLQIHIAKAIAAHKNPRQLWEIPHFHEEGYFIVDDGDYDGTAMDISNLDLKLDCVGTPASAATVCKITKDKKKRGPAPTSQETTPKKPRAKPPTSIQNIENFNLAMAAKEDDITSILSRLSVHDTRIDAMENRFEDLKASLDQDTIMSDNKEPSDTPSWSQNQKYDLLMEKYSQIQENLQEIRALLPVKQLESFQQELQTHGIRIKSIETRPNLNPVDMAAVSAEIGKQVLQQYTGLYDTWEKTTKEKISSAVSKELATPAIKATLLRPLTEALSSLATRSDFIEAVTSALNSHLASKPIQVDKSEISTVVKEVLTEKWDDLSKELVRRSEARAEVVVNTNWKAVMAELSTKKRELEQLIQSAHSSSDRIEELVDTPPRKFTFSGLSGTPQPQNKLFAKPMTPAIPAPTPAVVPPVSLTSFPTRSQEKDLDRACVYLRETTGCDYRPQGLTKIRVYPTSNIGDAPSRGEPLAPKLIQQAITASKTYVPGTGQYSNIEFNNTRPGQLLVSPGQPDMQGPFQGYNNNGNGNNGFGNSNNGGFAPYDNSYGNYNYNYGNNNTSRGRGRGQGQRGNRQF</sequence>
<dbReference type="AlphaFoldDB" id="A0A3N4IGD2"/>
<feature type="coiled-coil region" evidence="1">
    <location>
        <begin position="516"/>
        <end position="543"/>
    </location>
</feature>
<organism evidence="3 4">
    <name type="scientific">Ascobolus immersus RN42</name>
    <dbReference type="NCBI Taxonomy" id="1160509"/>
    <lineage>
        <taxon>Eukaryota</taxon>
        <taxon>Fungi</taxon>
        <taxon>Dikarya</taxon>
        <taxon>Ascomycota</taxon>
        <taxon>Pezizomycotina</taxon>
        <taxon>Pezizomycetes</taxon>
        <taxon>Pezizales</taxon>
        <taxon>Ascobolaceae</taxon>
        <taxon>Ascobolus</taxon>
    </lineage>
</organism>
<reference evidence="3 4" key="1">
    <citation type="journal article" date="2018" name="Nat. Ecol. Evol.">
        <title>Pezizomycetes genomes reveal the molecular basis of ectomycorrhizal truffle lifestyle.</title>
        <authorList>
            <person name="Murat C."/>
            <person name="Payen T."/>
            <person name="Noel B."/>
            <person name="Kuo A."/>
            <person name="Morin E."/>
            <person name="Chen J."/>
            <person name="Kohler A."/>
            <person name="Krizsan K."/>
            <person name="Balestrini R."/>
            <person name="Da Silva C."/>
            <person name="Montanini B."/>
            <person name="Hainaut M."/>
            <person name="Levati E."/>
            <person name="Barry K.W."/>
            <person name="Belfiori B."/>
            <person name="Cichocki N."/>
            <person name="Clum A."/>
            <person name="Dockter R.B."/>
            <person name="Fauchery L."/>
            <person name="Guy J."/>
            <person name="Iotti M."/>
            <person name="Le Tacon F."/>
            <person name="Lindquist E.A."/>
            <person name="Lipzen A."/>
            <person name="Malagnac F."/>
            <person name="Mello A."/>
            <person name="Molinier V."/>
            <person name="Miyauchi S."/>
            <person name="Poulain J."/>
            <person name="Riccioni C."/>
            <person name="Rubini A."/>
            <person name="Sitrit Y."/>
            <person name="Splivallo R."/>
            <person name="Traeger S."/>
            <person name="Wang M."/>
            <person name="Zifcakova L."/>
            <person name="Wipf D."/>
            <person name="Zambonelli A."/>
            <person name="Paolocci F."/>
            <person name="Nowrousian M."/>
            <person name="Ottonello S."/>
            <person name="Baldrian P."/>
            <person name="Spatafora J.W."/>
            <person name="Henrissat B."/>
            <person name="Nagy L.G."/>
            <person name="Aury J.M."/>
            <person name="Wincker P."/>
            <person name="Grigoriev I.V."/>
            <person name="Bonfante P."/>
            <person name="Martin F.M."/>
        </authorList>
    </citation>
    <scope>NUCLEOTIDE SEQUENCE [LARGE SCALE GENOMIC DNA]</scope>
    <source>
        <strain evidence="3 4">RN42</strain>
    </source>
</reference>
<proteinExistence type="predicted"/>
<feature type="region of interest" description="Disordered" evidence="2">
    <location>
        <begin position="109"/>
        <end position="141"/>
    </location>
</feature>
<evidence type="ECO:0000256" key="2">
    <source>
        <dbReference type="SAM" id="MobiDB-lite"/>
    </source>
</evidence>
<feature type="region of interest" description="Disordered" evidence="2">
    <location>
        <begin position="729"/>
        <end position="752"/>
    </location>
</feature>
<keyword evidence="1" id="KW-0175">Coiled coil</keyword>
<name>A0A3N4IGD2_ASCIM</name>
<feature type="region of interest" description="Disordered" evidence="2">
    <location>
        <begin position="27"/>
        <end position="50"/>
    </location>
</feature>
<feature type="region of interest" description="Disordered" evidence="2">
    <location>
        <begin position="244"/>
        <end position="272"/>
    </location>
</feature>
<accession>A0A3N4IGD2</accession>
<evidence type="ECO:0000313" key="3">
    <source>
        <dbReference type="EMBL" id="RPA80724.1"/>
    </source>
</evidence>
<dbReference type="Proteomes" id="UP000275078">
    <property type="component" value="Unassembled WGS sequence"/>
</dbReference>
<feature type="compositionally biased region" description="Acidic residues" evidence="2">
    <location>
        <begin position="117"/>
        <end position="128"/>
    </location>
</feature>
<evidence type="ECO:0000256" key="1">
    <source>
        <dbReference type="SAM" id="Coils"/>
    </source>
</evidence>
<dbReference type="EMBL" id="ML119685">
    <property type="protein sequence ID" value="RPA80724.1"/>
    <property type="molecule type" value="Genomic_DNA"/>
</dbReference>
<feature type="compositionally biased region" description="Low complexity" evidence="2">
    <location>
        <begin position="729"/>
        <end position="738"/>
    </location>
</feature>
<gene>
    <name evidence="3" type="ORF">BJ508DRAFT_327059</name>
</gene>
<protein>
    <submittedName>
        <fullName evidence="3">Uncharacterized protein</fullName>
    </submittedName>
</protein>
<evidence type="ECO:0000313" key="4">
    <source>
        <dbReference type="Proteomes" id="UP000275078"/>
    </source>
</evidence>
<keyword evidence="4" id="KW-1185">Reference proteome</keyword>